<dbReference type="NCBIfam" id="TIGR01484">
    <property type="entry name" value="HAD-SF-IIB"/>
    <property type="match status" value="1"/>
</dbReference>
<dbReference type="AlphaFoldDB" id="A0A563DSV2"/>
<comment type="caution">
    <text evidence="1">The sequence shown here is derived from an EMBL/GenBank/DDBJ whole genome shotgun (WGS) entry which is preliminary data.</text>
</comment>
<dbReference type="Pfam" id="PF08282">
    <property type="entry name" value="Hydrolase_3"/>
    <property type="match status" value="1"/>
</dbReference>
<organism evidence="1 2">
    <name type="scientific">Leekyejoonella antrihumi</name>
    <dbReference type="NCBI Taxonomy" id="1660198"/>
    <lineage>
        <taxon>Bacteria</taxon>
        <taxon>Bacillati</taxon>
        <taxon>Actinomycetota</taxon>
        <taxon>Actinomycetes</taxon>
        <taxon>Micrococcales</taxon>
        <taxon>Dermacoccaceae</taxon>
        <taxon>Leekyejoonella</taxon>
    </lineage>
</organism>
<evidence type="ECO:0000313" key="1">
    <source>
        <dbReference type="EMBL" id="TWP33327.1"/>
    </source>
</evidence>
<dbReference type="InterPro" id="IPR023214">
    <property type="entry name" value="HAD_sf"/>
</dbReference>
<dbReference type="GO" id="GO:0000287">
    <property type="term" value="F:magnesium ion binding"/>
    <property type="evidence" value="ECO:0007669"/>
    <property type="project" value="TreeGrafter"/>
</dbReference>
<reference evidence="1 2" key="2">
    <citation type="submission" date="2019-08" db="EMBL/GenBank/DDBJ databases">
        <title>Jejuicoccus antrihumi gen. nov., sp. nov., a new member of the family Dermacoccaceae isolated from a cave.</title>
        <authorList>
            <person name="Schumann P."/>
            <person name="Kim I.S."/>
        </authorList>
    </citation>
    <scope>NUCLEOTIDE SEQUENCE [LARGE SCALE GENOMIC DNA]</scope>
    <source>
        <strain evidence="1 2">C5-26</strain>
    </source>
</reference>
<evidence type="ECO:0000313" key="2">
    <source>
        <dbReference type="Proteomes" id="UP000320244"/>
    </source>
</evidence>
<dbReference type="GO" id="GO:0016791">
    <property type="term" value="F:phosphatase activity"/>
    <property type="evidence" value="ECO:0007669"/>
    <property type="project" value="TreeGrafter"/>
</dbReference>
<dbReference type="GO" id="GO:0005829">
    <property type="term" value="C:cytosol"/>
    <property type="evidence" value="ECO:0007669"/>
    <property type="project" value="TreeGrafter"/>
</dbReference>
<accession>A0A563DSV2</accession>
<dbReference type="RefSeq" id="WP_146320476.1">
    <property type="nucleotide sequence ID" value="NZ_VCQV01000044.1"/>
</dbReference>
<dbReference type="Gene3D" id="3.30.1240.10">
    <property type="match status" value="1"/>
</dbReference>
<dbReference type="SUPFAM" id="SSF56784">
    <property type="entry name" value="HAD-like"/>
    <property type="match status" value="1"/>
</dbReference>
<dbReference type="Proteomes" id="UP000320244">
    <property type="component" value="Unassembled WGS sequence"/>
</dbReference>
<keyword evidence="2" id="KW-1185">Reference proteome</keyword>
<dbReference type="EMBL" id="VCQV01000044">
    <property type="protein sequence ID" value="TWP33327.1"/>
    <property type="molecule type" value="Genomic_DNA"/>
</dbReference>
<dbReference type="OrthoDB" id="3180855at2"/>
<sequence>MSRPRLVASDLDGTLLHTDGTVSARTVAAWQRLDAIGIQSVLVTARPPRWLHGLTDLVGPHGVAICANGAFVYDVRRRVVLQQHGIDHHLVQELVSDLRAAVPDIGLAVEHAGGFFAEPQYPELHPEDVPIDVLVAPITKLPRTLVVGKLLARGTVLAEDEFLERVAQVVGDRAVVAFSGVGGLAEISAVGVTKAAALQDWCRELGVAASDVWAFGDMPNDLPMLAWAGTAYAVRNAHPDVLKVADRVCAANDDDGVAEVIERLAPVQ</sequence>
<gene>
    <name evidence="1" type="ORF">FGL98_21740</name>
</gene>
<dbReference type="InterPro" id="IPR006379">
    <property type="entry name" value="HAD-SF_hydro_IIB"/>
</dbReference>
<name>A0A563DSV2_9MICO</name>
<dbReference type="PANTHER" id="PTHR10000:SF8">
    <property type="entry name" value="HAD SUPERFAMILY HYDROLASE-LIKE, TYPE 3"/>
    <property type="match status" value="1"/>
</dbReference>
<keyword evidence="1" id="KW-0378">Hydrolase</keyword>
<dbReference type="Gene3D" id="3.40.50.1000">
    <property type="entry name" value="HAD superfamily/HAD-like"/>
    <property type="match status" value="1"/>
</dbReference>
<protein>
    <submittedName>
        <fullName evidence="1">HAD family hydrolase</fullName>
    </submittedName>
</protein>
<dbReference type="InterPro" id="IPR036412">
    <property type="entry name" value="HAD-like_sf"/>
</dbReference>
<proteinExistence type="predicted"/>
<dbReference type="PANTHER" id="PTHR10000">
    <property type="entry name" value="PHOSPHOSERINE PHOSPHATASE"/>
    <property type="match status" value="1"/>
</dbReference>
<reference evidence="1 2" key="1">
    <citation type="submission" date="2019-05" db="EMBL/GenBank/DDBJ databases">
        <authorList>
            <person name="Lee S.D."/>
        </authorList>
    </citation>
    <scope>NUCLEOTIDE SEQUENCE [LARGE SCALE GENOMIC DNA]</scope>
    <source>
        <strain evidence="1 2">C5-26</strain>
    </source>
</reference>